<dbReference type="SUPFAM" id="SSF52980">
    <property type="entry name" value="Restriction endonuclease-like"/>
    <property type="match status" value="1"/>
</dbReference>
<dbReference type="Proteomes" id="UP000186218">
    <property type="component" value="Unassembled WGS sequence"/>
</dbReference>
<protein>
    <submittedName>
        <fullName evidence="7">PD-(D/E)XK nuclease superfamily protein</fullName>
    </submittedName>
</protein>
<evidence type="ECO:0000256" key="2">
    <source>
        <dbReference type="ARBA" id="ARBA00022763"/>
    </source>
</evidence>
<organism evidence="7 8">
    <name type="scientific">Williamsia sterculiae</name>
    <dbReference type="NCBI Taxonomy" id="1344003"/>
    <lineage>
        <taxon>Bacteria</taxon>
        <taxon>Bacillati</taxon>
        <taxon>Actinomycetota</taxon>
        <taxon>Actinomycetes</taxon>
        <taxon>Mycobacteriales</taxon>
        <taxon>Nocardiaceae</taxon>
        <taxon>Williamsia</taxon>
    </lineage>
</organism>
<dbReference type="EMBL" id="FTNT01000014">
    <property type="protein sequence ID" value="SIS22003.1"/>
    <property type="molecule type" value="Genomic_DNA"/>
</dbReference>
<sequence length="919" mass="99502">MQTVAGCRSSWAVPLTVVVPNSSSRADVIRALSLGGGVANLRVETLGSLVERIAGAKLSPRVRLSRATIAATVDSALATDPGLFAEVAEQLITAEALAAACWEIAHLNTNTMTAPTTLAGEVLRIFDAAVASLTAEYYVPSEAYRAAIDNLEQLGEVIVYGPTPSTPRDALLVHALAARGSVIEASSPEFGTQVIHASDADDEVRAVARLVRQHLADGTPAHRIAIHYGSAEPYLRLLHEHLAAAGVVINGPDAEGLADRPVARALRTLLRFDPDDIPRRELLDVLSERTLTQPPLADGMMGQPLVERLTRKKVPIVRGDDWERLAPGRVEGSHASAAEALHAWVTDLRHHLAEIHQAASWTEASTALSGLIDAMFRPPTDELAVRDLEAIRSLIADLTQIEGIAPAPTAGRIADAVDTRVRSHIGRVGTRGVGVSIGPLSDGVGRDLAVSIIVGAAEGIIPTRRTPNPLLPPEVTGITPADDIAYQRAVFERTLAAGEHHRVITFPRGSLRGGAEKVPSRWLLPTLEHLAGHPVGITSWGDDTRGVDAIVTVESFDSAVQSIDPRLGCSAASATEWRQRALAVVPAHERRGVIDDPTVTLGMTMRSDRLHGRFTRFNGNVSAVADLIRVLDEPIAATTLQDWVASPYRLFLTKVLCVDVLADPDADPQIDALTSGNLIHRTLEKYIQERIDGDEPSLERLLTLADAELARERDDSPGWLAQLWDRDRARIRADIEDFYDHDLADHNTGWGPHSVERKFDALELLLPGAPITLRGSVDRIDLRDGAVRVTDYKSGSPTPYSGITAGTPTDEGTKFQLPIYAHAARDLGAPVDTRYWFITRKGGFEEVGYRIDDAVQDILVEDLRLVCDAIRAGYFPPKPVDSHWGDDLLELIGIAGLRRSWTNLDDVDEIAEYTAKYGK</sequence>
<dbReference type="GO" id="GO:0004527">
    <property type="term" value="F:exonuclease activity"/>
    <property type="evidence" value="ECO:0007669"/>
    <property type="project" value="UniProtKB-KW"/>
</dbReference>
<dbReference type="Pfam" id="PF12705">
    <property type="entry name" value="PDDEXK_1"/>
    <property type="match status" value="1"/>
</dbReference>
<evidence type="ECO:0000256" key="4">
    <source>
        <dbReference type="ARBA" id="ARBA00022839"/>
    </source>
</evidence>
<dbReference type="GO" id="GO:0006281">
    <property type="term" value="P:DNA repair"/>
    <property type="evidence" value="ECO:0007669"/>
    <property type="project" value="UniProtKB-KW"/>
</dbReference>
<keyword evidence="3" id="KW-0347">Helicase</keyword>
<gene>
    <name evidence="7" type="ORF">SAMN05445060_3864</name>
</gene>
<keyword evidence="4" id="KW-0378">Hydrolase</keyword>
<feature type="domain" description="PD-(D/E)XK endonuclease-like" evidence="6">
    <location>
        <begin position="635"/>
        <end position="880"/>
    </location>
</feature>
<dbReference type="STRING" id="1344003.SAMN05445060_3864"/>
<name>A0A1N7HB54_9NOCA</name>
<dbReference type="InterPro" id="IPR027417">
    <property type="entry name" value="P-loop_NTPase"/>
</dbReference>
<keyword evidence="5" id="KW-0234">DNA repair</keyword>
<evidence type="ECO:0000256" key="5">
    <source>
        <dbReference type="ARBA" id="ARBA00023204"/>
    </source>
</evidence>
<keyword evidence="2" id="KW-0227">DNA damage</keyword>
<keyword evidence="8" id="KW-1185">Reference proteome</keyword>
<evidence type="ECO:0000259" key="6">
    <source>
        <dbReference type="Pfam" id="PF12705"/>
    </source>
</evidence>
<dbReference type="GO" id="GO:0004386">
    <property type="term" value="F:helicase activity"/>
    <property type="evidence" value="ECO:0007669"/>
    <property type="project" value="UniProtKB-KW"/>
</dbReference>
<dbReference type="InterPro" id="IPR011335">
    <property type="entry name" value="Restrct_endonuc-II-like"/>
</dbReference>
<evidence type="ECO:0000256" key="3">
    <source>
        <dbReference type="ARBA" id="ARBA00022806"/>
    </source>
</evidence>
<accession>A0A1N7HB54</accession>
<dbReference type="AlphaFoldDB" id="A0A1N7HB54"/>
<evidence type="ECO:0000256" key="1">
    <source>
        <dbReference type="ARBA" id="ARBA00022722"/>
    </source>
</evidence>
<keyword evidence="3" id="KW-0067">ATP-binding</keyword>
<dbReference type="InterPro" id="IPR038726">
    <property type="entry name" value="PDDEXK_AddAB-type"/>
</dbReference>
<keyword evidence="4" id="KW-0269">Exonuclease</keyword>
<dbReference type="InterPro" id="IPR011604">
    <property type="entry name" value="PDDEXK-like_dom_sf"/>
</dbReference>
<dbReference type="SUPFAM" id="SSF52540">
    <property type="entry name" value="P-loop containing nucleoside triphosphate hydrolases"/>
    <property type="match status" value="1"/>
</dbReference>
<proteinExistence type="predicted"/>
<keyword evidence="1" id="KW-0540">Nuclease</keyword>
<keyword evidence="3" id="KW-0547">Nucleotide-binding</keyword>
<evidence type="ECO:0000313" key="7">
    <source>
        <dbReference type="EMBL" id="SIS22003.1"/>
    </source>
</evidence>
<dbReference type="Gene3D" id="3.90.320.10">
    <property type="match status" value="1"/>
</dbReference>
<reference evidence="7 8" key="1">
    <citation type="submission" date="2017-01" db="EMBL/GenBank/DDBJ databases">
        <authorList>
            <person name="Mah S.A."/>
            <person name="Swanson W.J."/>
            <person name="Moy G.W."/>
            <person name="Vacquier V.D."/>
        </authorList>
    </citation>
    <scope>NUCLEOTIDE SEQUENCE [LARGE SCALE GENOMIC DNA]</scope>
    <source>
        <strain evidence="7 8">CPCC 203464</strain>
    </source>
</reference>
<dbReference type="Gene3D" id="1.10.486.10">
    <property type="entry name" value="PCRA, domain 4"/>
    <property type="match status" value="1"/>
</dbReference>
<evidence type="ECO:0000313" key="8">
    <source>
        <dbReference type="Proteomes" id="UP000186218"/>
    </source>
</evidence>